<evidence type="ECO:0000313" key="1">
    <source>
        <dbReference type="EMBL" id="OSC32370.1"/>
    </source>
</evidence>
<sequence>MAKGQSEDEQPVMKTFAVRHMPRVIRAYTTRSRPGIRYGGMQWEALKNMIRTTTQLDGVQIVNNADDWVIFDRESLTAGEAGEA</sequence>
<accession>A0A1X2LED9</accession>
<keyword evidence="2" id="KW-1185">Reference proteome</keyword>
<proteinExistence type="predicted"/>
<comment type="caution">
    <text evidence="1">The sequence shown here is derived from an EMBL/GenBank/DDBJ whole genome shotgun (WGS) entry which is preliminary data.</text>
</comment>
<name>A0A1X2LED9_9MYCO</name>
<evidence type="ECO:0000313" key="2">
    <source>
        <dbReference type="Proteomes" id="UP000242320"/>
    </source>
</evidence>
<organism evidence="1 2">
    <name type="scientific">Mycolicibacterium vulneris</name>
    <dbReference type="NCBI Taxonomy" id="547163"/>
    <lineage>
        <taxon>Bacteria</taxon>
        <taxon>Bacillati</taxon>
        <taxon>Actinomycetota</taxon>
        <taxon>Actinomycetes</taxon>
        <taxon>Mycobacteriales</taxon>
        <taxon>Mycobacteriaceae</taxon>
        <taxon>Mycolicibacterium</taxon>
    </lineage>
</organism>
<protein>
    <submittedName>
        <fullName evidence="1">Uncharacterized protein</fullName>
    </submittedName>
</protein>
<dbReference type="Proteomes" id="UP000242320">
    <property type="component" value="Unassembled WGS sequence"/>
</dbReference>
<dbReference type="EMBL" id="NCXM01000001">
    <property type="protein sequence ID" value="OSC32370.1"/>
    <property type="molecule type" value="Genomic_DNA"/>
</dbReference>
<dbReference type="AlphaFoldDB" id="A0A1X2LED9"/>
<gene>
    <name evidence="1" type="ORF">B8W69_00860</name>
</gene>
<reference evidence="1 2" key="1">
    <citation type="submission" date="2017-04" db="EMBL/GenBank/DDBJ databases">
        <title>The new phylogeny of genus Mycobacterium.</title>
        <authorList>
            <person name="Tortoli E."/>
            <person name="Trovato A."/>
            <person name="Cirillo D.M."/>
        </authorList>
    </citation>
    <scope>NUCLEOTIDE SEQUENCE [LARGE SCALE GENOMIC DNA]</scope>
    <source>
        <strain evidence="1 2">DSM 45247</strain>
    </source>
</reference>